<keyword evidence="5" id="KW-1185">Reference proteome</keyword>
<evidence type="ECO:0000313" key="5">
    <source>
        <dbReference type="Proteomes" id="UP000094527"/>
    </source>
</evidence>
<feature type="region of interest" description="Disordered" evidence="2">
    <location>
        <begin position="2101"/>
        <end position="2130"/>
    </location>
</feature>
<dbReference type="PANTHER" id="PTHR12517">
    <property type="entry name" value="VACUOLAR PROTEIN SORTING-ASSOCIATED PROTEIN 13B"/>
    <property type="match status" value="1"/>
</dbReference>
<dbReference type="OrthoDB" id="445152at2759"/>
<evidence type="ECO:0000259" key="3">
    <source>
        <dbReference type="Pfam" id="PF12624"/>
    </source>
</evidence>
<dbReference type="EMBL" id="LJIJ01000054">
    <property type="protein sequence ID" value="ODN04129.1"/>
    <property type="molecule type" value="Genomic_DNA"/>
</dbReference>
<feature type="region of interest" description="Disordered" evidence="2">
    <location>
        <begin position="280"/>
        <end position="313"/>
    </location>
</feature>
<evidence type="ECO:0000256" key="1">
    <source>
        <dbReference type="ARBA" id="ARBA00022448"/>
    </source>
</evidence>
<proteinExistence type="predicted"/>
<keyword evidence="1" id="KW-0813">Transport</keyword>
<reference evidence="4 5" key="1">
    <citation type="journal article" date="2016" name="Genome Biol. Evol.">
        <title>Gene Family Evolution Reflects Adaptation to Soil Environmental Stressors in the Genome of the Collembolan Orchesella cincta.</title>
        <authorList>
            <person name="Faddeeva-Vakhrusheva A."/>
            <person name="Derks M.F."/>
            <person name="Anvar S.Y."/>
            <person name="Agamennone V."/>
            <person name="Suring W."/>
            <person name="Smit S."/>
            <person name="van Straalen N.M."/>
            <person name="Roelofs D."/>
        </authorList>
    </citation>
    <scope>NUCLEOTIDE SEQUENCE [LARGE SCALE GENOMIC DNA]</scope>
    <source>
        <tissue evidence="4">Mixed pool</tissue>
    </source>
</reference>
<evidence type="ECO:0000313" key="4">
    <source>
        <dbReference type="EMBL" id="ODN04129.1"/>
    </source>
</evidence>
<organism evidence="4 5">
    <name type="scientific">Orchesella cincta</name>
    <name type="common">Springtail</name>
    <name type="synonym">Podura cincta</name>
    <dbReference type="NCBI Taxonomy" id="48709"/>
    <lineage>
        <taxon>Eukaryota</taxon>
        <taxon>Metazoa</taxon>
        <taxon>Ecdysozoa</taxon>
        <taxon>Arthropoda</taxon>
        <taxon>Hexapoda</taxon>
        <taxon>Collembola</taxon>
        <taxon>Entomobryomorpha</taxon>
        <taxon>Entomobryoidea</taxon>
        <taxon>Orchesellidae</taxon>
        <taxon>Orchesellinae</taxon>
        <taxon>Orchesella</taxon>
    </lineage>
</organism>
<comment type="caution">
    <text evidence="4">The sequence shown here is derived from an EMBL/GenBank/DDBJ whole genome shotgun (WGS) entry which is preliminary data.</text>
</comment>
<feature type="region of interest" description="Disordered" evidence="2">
    <location>
        <begin position="335"/>
        <end position="360"/>
    </location>
</feature>
<feature type="domain" description="Chorein N-terminal" evidence="3">
    <location>
        <begin position="4"/>
        <end position="205"/>
    </location>
</feature>
<dbReference type="InterPro" id="IPR026854">
    <property type="entry name" value="VPS13_N"/>
</dbReference>
<gene>
    <name evidence="4" type="ORF">Ocin01_02542</name>
</gene>
<dbReference type="InterPro" id="IPR039782">
    <property type="entry name" value="VPS13B"/>
</dbReference>
<dbReference type="PANTHER" id="PTHR12517:SF0">
    <property type="entry name" value="INTERMEMBRANE LIPID TRANSFER PROTEIN VPS13B"/>
    <property type="match status" value="1"/>
</dbReference>
<evidence type="ECO:0000256" key="2">
    <source>
        <dbReference type="SAM" id="MobiDB-lite"/>
    </source>
</evidence>
<feature type="region of interest" description="Disordered" evidence="2">
    <location>
        <begin position="2060"/>
        <end position="2082"/>
    </location>
</feature>
<feature type="region of interest" description="Disordered" evidence="2">
    <location>
        <begin position="2738"/>
        <end position="2762"/>
    </location>
</feature>
<feature type="compositionally biased region" description="Basic and acidic residues" evidence="2">
    <location>
        <begin position="294"/>
        <end position="307"/>
    </location>
</feature>
<feature type="compositionally biased region" description="Acidic residues" evidence="2">
    <location>
        <begin position="335"/>
        <end position="348"/>
    </location>
</feature>
<accession>A0A1D2NFU8</accession>
<name>A0A1D2NFU8_ORCCI</name>
<sequence>MFRLESYVTPIIRSYFSKYVKNTDMKDFEVSFWDGDANFSNLELNLDVLDRELQLPLTFASGHVQGLMIKVPWRSITSEPIVLNVKSMELVLNCRDPNSEKGKKKSQEIKRVEPATNTSAQTSGYVQMLIAKIINNVRVNFENVVIKYQESDISFSVNVGEASLTPADENWNHTFLHQILYAPDFVLRKKLSFSDVNICLDRCNNNGIVHRYHEPMMYRCDFDVRIIQKFATPNSRVPYFYRMDLFLGHLQFCVTNEQIPMLVRMYHLFTWLMQSGTTVDSMSEKEPDENEQNGELKTDKSSEESSKEIIPATEGESWASWATGLWYQLPEVFGDPEEPPDILDDEAGVGDADSISVSSPPKIEEILPAHGQREPSSSDEEELVTLVEVEPEQGVAASSPTKKVEDGFRPPCPATTHFGIYIKTLTIILRAVQRSCDRPSMRRNITISPDNKFLKCSIQGIVCNFILRGNENSHSFGVSSIMVHGLGFCPCGVQDCSSTEGGGSSQGGECYFEAGQIKQDFAASSLFPEESDGQPLTEWCYDVNHKDSLTSSAETALLEKTPAFFMKYVVIMKESTVIPATDNKPRSLLNAEILEIIYHGVAAPSKVLICSGLLHRLKMINEAINTYDYNPYDTQSALNLPDSRFGVSPNGPQCPVTTYRLVIRQPLIEILVADHPCDYGPEKRAEYFRKSGGIVKVTTTPRLKPEWPRMLISCDILELTAEDSDGHFDRLRRRVMGQYSLEEVRSRLKRIDAVREDELMKPGKSRESKTAMVYLSVKEVLVTFVSEPVELDVGIKSASFQLDFLNSHFYTPHDSVHRIQGGSYLETLTCSTRLEHRSNILWLPFTPKMTVSCDWEPSLRSPSIEAVIDITALFLYIGPETIITFSQLSEKLLVYLQEFLPSTAAQTSDVINEPKSVRRLKYNHAFKKESQKSWVLHGSSDHPDSPLAVDVCLKSNTVMWKFPQKRMLYGLTFHMQDVDRYDDVLSFEIEYYEQCTNSFYPYHKARVATDDIYEKGFYQNTRYCTAAEVWRITLHHPHGEVVLGTPPVECFTKSLFLESAVVPECNVTMKLPEVMINLVNNTHYAGRGIRNSVLQKYANTNTDIVSPSDHVIASLQCKLSLLCYSAIDDMSRLSANSRMSIKVLDYEQLVLDEVMDEVYLGAVITYTDNLLLGPPSAHIVTNEVNLKMGASLMHTLTYSTAMWNQIINSFDIKQCKMMPAEDRTKIILNRVLVCNELDLNIKLHFPYKEGIQPETVESNDCKAWCCPGRPLELANKYYFTLSDDPSTMFEIDIGKLGYTVLNSGMGSVFVNVLSLSESQRMIKISGPLVIANGLDKAIIMGLFTNHPYHPPEEQVLVPGKGTTPSLLWPENKYHRLSIRYLDYESEENEKVYLDNIIRNAEASNGVCSEVYRLPLNAPVKQGANQENPLPDWVQVYITLIIEYMQGSPRYLITVAPEYCIRSWLCNETLLHLGAEQDVEKDVFVAKGKGEINQIDLKGRKGLIPLFQTRYLQFQSNPDVPPSTKTVALSPAQKQVLVDPTTQVQPIDAIIAQITAQGSEGTLVNSSKPRWPFVSEEIDKCEWNTEINPETEILVCLSPWIEGLPTAVLNIRPWGLFVNLSGVELLFAQETAGDEWEQYWVPYKCVFSPKRIAVPSGKFRLGVMMNDFLVKSKPLEFSDQPERLSVKKINKDCKVPIECYSRLDLFGGSQLACLTIETRVQNGMLVVIVRPTYSIQNRTTFEVYAEGVTISSPVTQRRESWTDNKLSSYSILEASRDDPSTIDTAVPILHFVTDGQDYSVNTTYYKYLALSIGGPWWFVQLVDCTEVNREQKATDGIPGTKVAVTLPKVDCKILSPPLRHQLKNLSIASEAVVVGSYTQNGQVWISVSQDNAPQVYIHNKSTLPFFCVEKDGKKDIPHTSTTWFQQFLMVPPETSCQFSFQSAYHSFPQLNKREKPLPDMLMAFVSQDLIDLVTSNEVHGLTSVLDRPRQLLASSRNSKIPSGNLLFPEFEIEWKNVQSVQHYPTQLLSFGRKCVKLTVECVGYTYHVFIENTRLKQVSAKSIRSRVGDDNSKRHSKRGLLNVPNQTQGIFNHRLEGSLSRVPADIPSKQGSEAETEGESDGGPPTPPLMMVQKENKRKRSWIFKMYIPELYISLQDNFIVSSSHEREFLGLSFEALYLSQFPISEDSVLRPAECSTKESWVYGLRIGNFQIDTPRVSQEERLEFLVLVEPKKRIFINKNLIPTSAFSIPRFMETFERSPTLNLDCTLTLIRVSEDEINLDTAWLKVLPSSVFIEDRLLTYILPSVQRIGNVLNEGYGLVEQTNVTSTTGGVPNEITVDCGTITHLSITDDQSSGVVSSFYSDKELPFAGGSTKKTRSAAESSSLFSRNISFAPTVASSSSGLNSSSASMISSTMSNLRLASVSPPPPSPMVPLEPHGSSLKWPFDALCNSTKDDKNEDGGNEVLTTKRVKVPQELLHLFAQLSRPVRLSAIKIEPTEVELTLHTEKVVYVALDRSVVVLKGFQAYDSVTTDFHLGLELTMHYTMGTIFTIGNPVRVLGSLELLGSPGTLARTVGTGLRDLVVYPYEGFLTGPVGFVSGLGFGMSSFLQSVTSGSLQSITNWAASMSRNVDRWTLDKEEQAMIEGARLVELQGFRDGLVQGLSGCGIRLLGAIGGLSHHTIQNVVDGRPSTSGLLGGVGRGMFGVIVKPVGGFAELIAMTGQGILLATGWKPKPLAIKAKKKQSKSKEVDIEKGGASSDLESS</sequence>
<dbReference type="Pfam" id="PF12624">
    <property type="entry name" value="VPS13_N"/>
    <property type="match status" value="1"/>
</dbReference>
<protein>
    <submittedName>
        <fullName evidence="4">Vacuolar protein sorting-associated protein 13B</fullName>
    </submittedName>
</protein>
<dbReference type="Proteomes" id="UP000094527">
    <property type="component" value="Unassembled WGS sequence"/>
</dbReference>
<dbReference type="STRING" id="48709.A0A1D2NFU8"/>